<evidence type="ECO:0000313" key="4">
    <source>
        <dbReference type="WBParaSite" id="Minc3s03694g34544"/>
    </source>
</evidence>
<dbReference type="FunFam" id="1.25.40.10:FF:000006">
    <property type="entry name" value="Prolyl 4-hydroxylase subunit alpha 2"/>
    <property type="match status" value="1"/>
</dbReference>
<evidence type="ECO:0000313" key="3">
    <source>
        <dbReference type="Proteomes" id="UP000887563"/>
    </source>
</evidence>
<feature type="domain" description="Prolyl 4-hydroxylase N-terminal" evidence="1">
    <location>
        <begin position="7"/>
        <end position="97"/>
    </location>
</feature>
<dbReference type="Pfam" id="PF23558">
    <property type="entry name" value="TPR_P4H"/>
    <property type="match status" value="1"/>
</dbReference>
<evidence type="ECO:0000259" key="2">
    <source>
        <dbReference type="Pfam" id="PF23558"/>
    </source>
</evidence>
<dbReference type="GO" id="GO:0004656">
    <property type="term" value="F:procollagen-proline 4-dioxygenase activity"/>
    <property type="evidence" value="ECO:0007669"/>
    <property type="project" value="InterPro"/>
</dbReference>
<accession>A0A914N806</accession>
<dbReference type="Gene3D" id="6.10.140.1460">
    <property type="match status" value="1"/>
</dbReference>
<dbReference type="WBParaSite" id="Minc3s03694g34544">
    <property type="protein sequence ID" value="Minc3s03694g34544"/>
    <property type="gene ID" value="Minc3s03694g34544"/>
</dbReference>
<dbReference type="Gene3D" id="1.25.40.10">
    <property type="entry name" value="Tetratricopeptide repeat domain"/>
    <property type="match status" value="1"/>
</dbReference>
<dbReference type="SUPFAM" id="SSF48452">
    <property type="entry name" value="TPR-like"/>
    <property type="match status" value="1"/>
</dbReference>
<name>A0A914N806_MELIC</name>
<reference evidence="4" key="1">
    <citation type="submission" date="2022-11" db="UniProtKB">
        <authorList>
            <consortium name="WormBaseParasite"/>
        </authorList>
    </citation>
    <scope>IDENTIFICATION</scope>
</reference>
<dbReference type="InterPro" id="IPR013547">
    <property type="entry name" value="P4H_N"/>
</dbReference>
<feature type="domain" description="Prolyl 4-hydroxylase peptide-substrate-binding" evidence="2">
    <location>
        <begin position="107"/>
        <end position="195"/>
    </location>
</feature>
<protein>
    <submittedName>
        <fullName evidence="4">Prolyl 4-hydroxylase alpha-subunit N-terminal domain-containing protein</fullName>
    </submittedName>
</protein>
<organism evidence="3 4">
    <name type="scientific">Meloidogyne incognita</name>
    <name type="common">Southern root-knot nematode worm</name>
    <name type="synonym">Oxyuris incognita</name>
    <dbReference type="NCBI Taxonomy" id="6306"/>
    <lineage>
        <taxon>Eukaryota</taxon>
        <taxon>Metazoa</taxon>
        <taxon>Ecdysozoa</taxon>
        <taxon>Nematoda</taxon>
        <taxon>Chromadorea</taxon>
        <taxon>Rhabditida</taxon>
        <taxon>Tylenchina</taxon>
        <taxon>Tylenchomorpha</taxon>
        <taxon>Tylenchoidea</taxon>
        <taxon>Meloidogynidae</taxon>
        <taxon>Meloidogyninae</taxon>
        <taxon>Meloidogyne</taxon>
        <taxon>Meloidogyne incognita group</taxon>
    </lineage>
</organism>
<dbReference type="Pfam" id="PF08336">
    <property type="entry name" value="P4Ha_N"/>
    <property type="match status" value="1"/>
</dbReference>
<dbReference type="GO" id="GO:0005783">
    <property type="term" value="C:endoplasmic reticulum"/>
    <property type="evidence" value="ECO:0007669"/>
    <property type="project" value="InterPro"/>
</dbReference>
<evidence type="ECO:0000259" key="1">
    <source>
        <dbReference type="Pfam" id="PF08336"/>
    </source>
</evidence>
<keyword evidence="3" id="KW-1185">Reference proteome</keyword>
<sequence>MANKYLKEESELFELEPKSVLNPLNAFKVIKKLAKTWKEISKEIQSDLAENYLKNISKQRETRFPTEDDLIGAIQGLLRLQDTYKLKTKDLANGIVEDININKQMDAKDCYEIGLAAYNKEDYYHSILWMEEANERYYLLEKESTEINKSDILNILSISLYKQGNLKRALIINDKLIELDPLYPNATNNSKLYEQELLANGVNEEDFRLNIPPLNNTRMSSVYEELCRGENEIIGESSSNYLEEKPLRGTTYFPQCLDIVKQLGYSYFSPLASAKGYSTAGSEPASSVDRTDVLVIAPRLLLHSLRN</sequence>
<dbReference type="InterPro" id="IPR011990">
    <property type="entry name" value="TPR-like_helical_dom_sf"/>
</dbReference>
<dbReference type="InterPro" id="IPR059068">
    <property type="entry name" value="TPR_P4H"/>
</dbReference>
<proteinExistence type="predicted"/>
<dbReference type="AlphaFoldDB" id="A0A914N806"/>
<dbReference type="Proteomes" id="UP000887563">
    <property type="component" value="Unplaced"/>
</dbReference>